<proteinExistence type="predicted"/>
<evidence type="ECO:0000313" key="2">
    <source>
        <dbReference type="Proteomes" id="UP001055811"/>
    </source>
</evidence>
<comment type="caution">
    <text evidence="1">The sequence shown here is derived from an EMBL/GenBank/DDBJ whole genome shotgun (WGS) entry which is preliminary data.</text>
</comment>
<accession>A0ACB9DZW0</accession>
<dbReference type="Proteomes" id="UP001055811">
    <property type="component" value="Linkage Group LG04"/>
</dbReference>
<organism evidence="1 2">
    <name type="scientific">Cichorium intybus</name>
    <name type="common">Chicory</name>
    <dbReference type="NCBI Taxonomy" id="13427"/>
    <lineage>
        <taxon>Eukaryota</taxon>
        <taxon>Viridiplantae</taxon>
        <taxon>Streptophyta</taxon>
        <taxon>Embryophyta</taxon>
        <taxon>Tracheophyta</taxon>
        <taxon>Spermatophyta</taxon>
        <taxon>Magnoliopsida</taxon>
        <taxon>eudicotyledons</taxon>
        <taxon>Gunneridae</taxon>
        <taxon>Pentapetalae</taxon>
        <taxon>asterids</taxon>
        <taxon>campanulids</taxon>
        <taxon>Asterales</taxon>
        <taxon>Asteraceae</taxon>
        <taxon>Cichorioideae</taxon>
        <taxon>Cichorieae</taxon>
        <taxon>Cichoriinae</taxon>
        <taxon>Cichorium</taxon>
    </lineage>
</organism>
<keyword evidence="2" id="KW-1185">Reference proteome</keyword>
<reference evidence="1 2" key="2">
    <citation type="journal article" date="2022" name="Mol. Ecol. Resour.">
        <title>The genomes of chicory, endive, great burdock and yacon provide insights into Asteraceae paleo-polyploidization history and plant inulin production.</title>
        <authorList>
            <person name="Fan W."/>
            <person name="Wang S."/>
            <person name="Wang H."/>
            <person name="Wang A."/>
            <person name="Jiang F."/>
            <person name="Liu H."/>
            <person name="Zhao H."/>
            <person name="Xu D."/>
            <person name="Zhang Y."/>
        </authorList>
    </citation>
    <scope>NUCLEOTIDE SEQUENCE [LARGE SCALE GENOMIC DNA]</scope>
    <source>
        <strain evidence="2">cv. Punajuju</strain>
        <tissue evidence="1">Leaves</tissue>
    </source>
</reference>
<sequence>MAIDAANNSPPSRSYFHKSVSLQDWWLTKPQTVDDRKRIGVSGLTCTSQLSRAERCFSSAPILKAYDFFELETVDGICVILQGYINKEKTLQSGFSSEVFDHFVIGFPPYWEEFSTNCSKTGSSDDYISRANEDGKDSIDNFDDTCTMDTKVEDCKAKEPTMKAGDEVISEIEDAEGNDSLLKKNSKMDSRRTTRSMTKMDSSKKGLEKVSFVDKEDASKQEQNEQCGIEDERKKSTCDHSQIDTHVKAEIIHRLTRSMKVRWLKVLHLLQPQKQQMRNLQQTCCLQSVSVANGLDPEEFFCHPWNSGATKQSFMMQDWIDKLLESGMCYMHPKMLLKIARHLRRK</sequence>
<reference evidence="2" key="1">
    <citation type="journal article" date="2022" name="Mol. Ecol. Resour.">
        <title>The genomes of chicory, endive, great burdock and yacon provide insights into Asteraceae palaeo-polyploidization history and plant inulin production.</title>
        <authorList>
            <person name="Fan W."/>
            <person name="Wang S."/>
            <person name="Wang H."/>
            <person name="Wang A."/>
            <person name="Jiang F."/>
            <person name="Liu H."/>
            <person name="Zhao H."/>
            <person name="Xu D."/>
            <person name="Zhang Y."/>
        </authorList>
    </citation>
    <scope>NUCLEOTIDE SEQUENCE [LARGE SCALE GENOMIC DNA]</scope>
    <source>
        <strain evidence="2">cv. Punajuju</strain>
    </source>
</reference>
<name>A0ACB9DZW0_CICIN</name>
<protein>
    <submittedName>
        <fullName evidence="1">Uncharacterized protein</fullName>
    </submittedName>
</protein>
<evidence type="ECO:0000313" key="1">
    <source>
        <dbReference type="EMBL" id="KAI3751963.1"/>
    </source>
</evidence>
<gene>
    <name evidence="1" type="ORF">L2E82_23057</name>
</gene>
<dbReference type="EMBL" id="CM042012">
    <property type="protein sequence ID" value="KAI3751963.1"/>
    <property type="molecule type" value="Genomic_DNA"/>
</dbReference>